<evidence type="ECO:0008006" key="9">
    <source>
        <dbReference type="Google" id="ProtNLM"/>
    </source>
</evidence>
<sequence>MDRDRQRPEMYGDFSDSHRNSHSSTSSWSSDDPPPPPLPPHQALNSDAHRAGYSGDGDYHHRPHHHQTHRHHSDQRYNPQPNFNSEQHGPVPGTGPDDNPAHFGRKRPFLSSGCIEGGSFVKLYVGGIPRTATQEEVRSLFEEYGKIVEVVRLKDNRTYQPHECGFVKYATLEEADRAIGALHNKYTFPAGVAPIKVRYADGERERLASGAFVPVRQVGSVTRSSDPSGGFGKQDCKLYVGCLNKQASKKEIEEIFSAYGLVENVYIVLDEVKQSRGSGFIQFSHRDMAVAAMNALSGTYIMRNNLLLTSFWYLLRDSCKYGGSRPQEYVRPAPYVNDPRAGHTLPDASLPLSPKNMASSSQCPGIGGKLQTFSRTSSVSELVFPSIANPLDSDWSEHTCPDGYKYYYNCATCESRWEKPEEYLLLERVQKQLPQQMQLSSHQQVKYLIICKYRQRQRRQASSFLQPVSKWYCDKSFKELSLLQQSRMFRVGFEKSYNYFEIL</sequence>
<comment type="caution">
    <text evidence="7">The sequence shown here is derived from an EMBL/GenBank/DDBJ whole genome shotgun (WGS) entry which is preliminary data.</text>
</comment>
<feature type="region of interest" description="Disordered" evidence="4">
    <location>
        <begin position="1"/>
        <end position="106"/>
    </location>
</feature>
<feature type="domain" description="RRM" evidence="6">
    <location>
        <begin position="236"/>
        <end position="307"/>
    </location>
</feature>
<keyword evidence="8" id="KW-1185">Reference proteome</keyword>
<feature type="domain" description="RRM" evidence="6">
    <location>
        <begin position="121"/>
        <end position="202"/>
    </location>
</feature>
<dbReference type="InterPro" id="IPR000504">
    <property type="entry name" value="RRM_dom"/>
</dbReference>
<feature type="compositionally biased region" description="Basic residues" evidence="4">
    <location>
        <begin position="61"/>
        <end position="73"/>
    </location>
</feature>
<dbReference type="SMART" id="SM00360">
    <property type="entry name" value="RRM"/>
    <property type="match status" value="2"/>
</dbReference>
<dbReference type="Proteomes" id="UP000823749">
    <property type="component" value="Chromosome 13"/>
</dbReference>
<dbReference type="SUPFAM" id="SSF51045">
    <property type="entry name" value="WW domain"/>
    <property type="match status" value="1"/>
</dbReference>
<dbReference type="CDD" id="cd00201">
    <property type="entry name" value="WW"/>
    <property type="match status" value="1"/>
</dbReference>
<dbReference type="InterPro" id="IPR036020">
    <property type="entry name" value="WW_dom_sf"/>
</dbReference>
<dbReference type="SUPFAM" id="SSF54928">
    <property type="entry name" value="RNA-binding domain, RBD"/>
    <property type="match status" value="2"/>
</dbReference>
<dbReference type="GO" id="GO:0003723">
    <property type="term" value="F:RNA binding"/>
    <property type="evidence" value="ECO:0007669"/>
    <property type="project" value="UniProtKB-UniRule"/>
</dbReference>
<dbReference type="Gene3D" id="2.20.70.10">
    <property type="match status" value="1"/>
</dbReference>
<dbReference type="SMART" id="SM00456">
    <property type="entry name" value="WW"/>
    <property type="match status" value="1"/>
</dbReference>
<evidence type="ECO:0000256" key="4">
    <source>
        <dbReference type="SAM" id="MobiDB-lite"/>
    </source>
</evidence>
<feature type="compositionally biased region" description="Low complexity" evidence="4">
    <location>
        <begin position="22"/>
        <end position="31"/>
    </location>
</feature>
<dbReference type="InterPro" id="IPR035979">
    <property type="entry name" value="RBD_domain_sf"/>
</dbReference>
<dbReference type="PROSITE" id="PS50102">
    <property type="entry name" value="RRM"/>
    <property type="match status" value="2"/>
</dbReference>
<organism evidence="7 8">
    <name type="scientific">Rhododendron griersonianum</name>
    <dbReference type="NCBI Taxonomy" id="479676"/>
    <lineage>
        <taxon>Eukaryota</taxon>
        <taxon>Viridiplantae</taxon>
        <taxon>Streptophyta</taxon>
        <taxon>Embryophyta</taxon>
        <taxon>Tracheophyta</taxon>
        <taxon>Spermatophyta</taxon>
        <taxon>Magnoliopsida</taxon>
        <taxon>eudicotyledons</taxon>
        <taxon>Gunneridae</taxon>
        <taxon>Pentapetalae</taxon>
        <taxon>asterids</taxon>
        <taxon>Ericales</taxon>
        <taxon>Ericaceae</taxon>
        <taxon>Ericoideae</taxon>
        <taxon>Rhodoreae</taxon>
        <taxon>Rhododendron</taxon>
    </lineage>
</organism>
<dbReference type="PROSITE" id="PS01159">
    <property type="entry name" value="WW_DOMAIN_1"/>
    <property type="match status" value="1"/>
</dbReference>
<feature type="compositionally biased region" description="Polar residues" evidence="4">
    <location>
        <begin position="76"/>
        <end position="87"/>
    </location>
</feature>
<keyword evidence="1" id="KW-0677">Repeat</keyword>
<reference evidence="7 8" key="1">
    <citation type="submission" date="2020-08" db="EMBL/GenBank/DDBJ databases">
        <title>Plant Genome Project.</title>
        <authorList>
            <person name="Zhang R.-G."/>
        </authorList>
    </citation>
    <scope>NUCLEOTIDE SEQUENCE [LARGE SCALE GENOMIC DNA]</scope>
    <source>
        <strain evidence="7">WSP0</strain>
        <tissue evidence="7">Leaf</tissue>
    </source>
</reference>
<evidence type="ECO:0000313" key="7">
    <source>
        <dbReference type="EMBL" id="KAG5514129.1"/>
    </source>
</evidence>
<feature type="domain" description="WW" evidence="5">
    <location>
        <begin position="389"/>
        <end position="422"/>
    </location>
</feature>
<dbReference type="Gene3D" id="3.30.70.330">
    <property type="match status" value="2"/>
</dbReference>
<dbReference type="PROSITE" id="PS50020">
    <property type="entry name" value="WW_DOMAIN_2"/>
    <property type="match status" value="1"/>
</dbReference>
<dbReference type="AlphaFoldDB" id="A0AAV6HJE2"/>
<evidence type="ECO:0000259" key="6">
    <source>
        <dbReference type="PROSITE" id="PS50102"/>
    </source>
</evidence>
<gene>
    <name evidence="7" type="ORF">RHGRI_035505</name>
</gene>
<evidence type="ECO:0000259" key="5">
    <source>
        <dbReference type="PROSITE" id="PS50020"/>
    </source>
</evidence>
<evidence type="ECO:0000313" key="8">
    <source>
        <dbReference type="Proteomes" id="UP000823749"/>
    </source>
</evidence>
<accession>A0AAV6HJE2</accession>
<protein>
    <recommendedName>
        <fullName evidence="9">Flowering time control protein FCA</fullName>
    </recommendedName>
</protein>
<feature type="compositionally biased region" description="Basic and acidic residues" evidence="4">
    <location>
        <begin position="1"/>
        <end position="19"/>
    </location>
</feature>
<dbReference type="Pfam" id="PF00397">
    <property type="entry name" value="WW"/>
    <property type="match status" value="1"/>
</dbReference>
<dbReference type="EMBL" id="JACTNZ010000013">
    <property type="protein sequence ID" value="KAG5514129.1"/>
    <property type="molecule type" value="Genomic_DNA"/>
</dbReference>
<evidence type="ECO:0000256" key="3">
    <source>
        <dbReference type="PROSITE-ProRule" id="PRU00176"/>
    </source>
</evidence>
<proteinExistence type="predicted"/>
<dbReference type="InterPro" id="IPR001202">
    <property type="entry name" value="WW_dom"/>
</dbReference>
<evidence type="ECO:0000256" key="2">
    <source>
        <dbReference type="ARBA" id="ARBA00022884"/>
    </source>
</evidence>
<dbReference type="Pfam" id="PF00076">
    <property type="entry name" value="RRM_1"/>
    <property type="match status" value="2"/>
</dbReference>
<dbReference type="GO" id="GO:1990904">
    <property type="term" value="C:ribonucleoprotein complex"/>
    <property type="evidence" value="ECO:0007669"/>
    <property type="project" value="InterPro"/>
</dbReference>
<name>A0AAV6HJE2_9ERIC</name>
<dbReference type="InterPro" id="IPR002343">
    <property type="entry name" value="Hud_Sxl_RNA"/>
</dbReference>
<dbReference type="InterPro" id="IPR012677">
    <property type="entry name" value="Nucleotide-bd_a/b_plait_sf"/>
</dbReference>
<keyword evidence="2 3" id="KW-0694">RNA-binding</keyword>
<evidence type="ECO:0000256" key="1">
    <source>
        <dbReference type="ARBA" id="ARBA00022737"/>
    </source>
</evidence>
<dbReference type="PANTHER" id="PTHR10352">
    <property type="entry name" value="EUKARYOTIC TRANSLATION INITIATION FACTOR 3 SUBUNIT G"/>
    <property type="match status" value="1"/>
</dbReference>
<dbReference type="PRINTS" id="PR00961">
    <property type="entry name" value="HUDSXLRNA"/>
</dbReference>